<dbReference type="InterPro" id="IPR018163">
    <property type="entry name" value="Thr/Ala-tRNA-synth_IIc_edit"/>
</dbReference>
<comment type="function">
    <text evidence="12">Catalytic subunit of RNase HII, an endonuclease that specifically degrades the RNA of RNA:DNA hybrids. Participates in DNA replication, possibly by mediating the removal of lagging-strand Okazaki fragment RNA primers during DNA replication. Mediates the excision of single ribonucleotides from DNA:RNA duplexes.</text>
</comment>
<dbReference type="NCBIfam" id="TIGR00729">
    <property type="entry name" value="ribonuclease HII"/>
    <property type="match status" value="1"/>
</dbReference>
<protein>
    <recommendedName>
        <fullName evidence="15">Ribonuclease</fullName>
        <ecNumber evidence="15">3.1.26.4</ecNumber>
    </recommendedName>
</protein>
<dbReference type="FunFam" id="3.30.980.10:FF:000006">
    <property type="entry name" value="39S ribosomal protein L39, mitochondrial"/>
    <property type="match status" value="1"/>
</dbReference>
<dbReference type="GO" id="GO:1990904">
    <property type="term" value="C:ribonucleoprotein complex"/>
    <property type="evidence" value="ECO:0007669"/>
    <property type="project" value="UniProtKB-KW"/>
</dbReference>
<evidence type="ECO:0000256" key="8">
    <source>
        <dbReference type="ARBA" id="ARBA00022801"/>
    </source>
</evidence>
<dbReference type="PANTHER" id="PTHR10954">
    <property type="entry name" value="RIBONUCLEASE H2 SUBUNIT A"/>
    <property type="match status" value="1"/>
</dbReference>
<evidence type="ECO:0000256" key="15">
    <source>
        <dbReference type="RuleBase" id="RU003515"/>
    </source>
</evidence>
<dbReference type="AlphaFoldDB" id="A0A1D2N5G5"/>
<dbReference type="GO" id="GO:0006298">
    <property type="term" value="P:mismatch repair"/>
    <property type="evidence" value="ECO:0007669"/>
    <property type="project" value="UniProtKB-ARBA"/>
</dbReference>
<dbReference type="InterPro" id="IPR001352">
    <property type="entry name" value="RNase_HII/HIII"/>
</dbReference>
<dbReference type="Gene3D" id="3.30.980.10">
    <property type="entry name" value="Threonyl-trna Synthetase, Chain A, domain 2"/>
    <property type="match status" value="1"/>
</dbReference>
<keyword evidence="5 14" id="KW-0540">Nuclease</keyword>
<organism evidence="18 19">
    <name type="scientific">Orchesella cincta</name>
    <name type="common">Springtail</name>
    <name type="synonym">Podura cincta</name>
    <dbReference type="NCBI Taxonomy" id="48709"/>
    <lineage>
        <taxon>Eukaryota</taxon>
        <taxon>Metazoa</taxon>
        <taxon>Ecdysozoa</taxon>
        <taxon>Arthropoda</taxon>
        <taxon>Hexapoda</taxon>
        <taxon>Collembola</taxon>
        <taxon>Entomobryomorpha</taxon>
        <taxon>Entomobryoidea</taxon>
        <taxon>Orchesellidae</taxon>
        <taxon>Orchesellinae</taxon>
        <taxon>Orchesella</taxon>
    </lineage>
</organism>
<evidence type="ECO:0000256" key="14">
    <source>
        <dbReference type="PROSITE-ProRule" id="PRU01319"/>
    </source>
</evidence>
<feature type="region of interest" description="Disordered" evidence="16">
    <location>
        <begin position="15"/>
        <end position="44"/>
    </location>
</feature>
<keyword evidence="19" id="KW-1185">Reference proteome</keyword>
<dbReference type="GO" id="GO:0000166">
    <property type="term" value="F:nucleotide binding"/>
    <property type="evidence" value="ECO:0007669"/>
    <property type="project" value="InterPro"/>
</dbReference>
<dbReference type="Gene3D" id="1.10.10.460">
    <property type="entry name" value="Ribonuclease hii. Domain 2"/>
    <property type="match status" value="1"/>
</dbReference>
<dbReference type="PANTHER" id="PTHR10954:SF7">
    <property type="entry name" value="RIBONUCLEASE H2 SUBUNIT A"/>
    <property type="match status" value="1"/>
</dbReference>
<gene>
    <name evidence="18" type="ORF">Ocin01_06187</name>
</gene>
<keyword evidence="9 18" id="KW-0689">Ribosomal protein</keyword>
<dbReference type="GO" id="GO:0005739">
    <property type="term" value="C:mitochondrion"/>
    <property type="evidence" value="ECO:0007669"/>
    <property type="project" value="UniProtKB-SubCell"/>
</dbReference>
<dbReference type="GO" id="GO:0043137">
    <property type="term" value="P:DNA replication, removal of RNA primer"/>
    <property type="evidence" value="ECO:0007669"/>
    <property type="project" value="TreeGrafter"/>
</dbReference>
<keyword evidence="11" id="KW-0687">Ribonucleoprotein</keyword>
<comment type="catalytic activity">
    <reaction evidence="1 14 15">
        <text>Endonucleolytic cleavage to 5'-phosphomonoester.</text>
        <dbReference type="EC" id="3.1.26.4"/>
    </reaction>
</comment>
<feature type="region of interest" description="Disordered" evidence="16">
    <location>
        <begin position="855"/>
        <end position="876"/>
    </location>
</feature>
<dbReference type="GO" id="GO:0003723">
    <property type="term" value="F:RNA binding"/>
    <property type="evidence" value="ECO:0007669"/>
    <property type="project" value="UniProtKB-UniRule"/>
</dbReference>
<comment type="function">
    <text evidence="15">Endonuclease that specifically degrades the RNA of RNA-DNA hybrids.</text>
</comment>
<feature type="binding site" evidence="14">
    <location>
        <position position="118"/>
    </location>
    <ligand>
        <name>a divalent metal cation</name>
        <dbReference type="ChEBI" id="CHEBI:60240"/>
    </ligand>
</feature>
<feature type="non-terminal residue" evidence="18">
    <location>
        <position position="1"/>
    </location>
</feature>
<dbReference type="GO" id="GO:0004523">
    <property type="term" value="F:RNA-DNA hybrid ribonuclease activity"/>
    <property type="evidence" value="ECO:0007669"/>
    <property type="project" value="UniProtKB-UniRule"/>
</dbReference>
<dbReference type="CDD" id="cd01667">
    <property type="entry name" value="TGS_ThrRS"/>
    <property type="match status" value="1"/>
</dbReference>
<evidence type="ECO:0000313" key="19">
    <source>
        <dbReference type="Proteomes" id="UP000094527"/>
    </source>
</evidence>
<evidence type="ECO:0000256" key="11">
    <source>
        <dbReference type="ARBA" id="ARBA00023274"/>
    </source>
</evidence>
<proteinExistence type="inferred from homology"/>
<dbReference type="STRING" id="48709.A0A1D2N5G5"/>
<evidence type="ECO:0000256" key="7">
    <source>
        <dbReference type="ARBA" id="ARBA00022759"/>
    </source>
</evidence>
<feature type="domain" description="RNase H type-2" evidence="17">
    <location>
        <begin position="111"/>
        <end position="355"/>
    </location>
</feature>
<dbReference type="CDD" id="cd07181">
    <property type="entry name" value="RNase_HII_eukaryota_like"/>
    <property type="match status" value="1"/>
</dbReference>
<accession>A0A1D2N5G5</accession>
<dbReference type="InterPro" id="IPR023160">
    <property type="entry name" value="RNase_HII_hlx-loop-hlx_cap_dom"/>
</dbReference>
<name>A0A1D2N5G5_ORCCI</name>
<evidence type="ECO:0000256" key="1">
    <source>
        <dbReference type="ARBA" id="ARBA00000077"/>
    </source>
</evidence>
<keyword evidence="10" id="KW-0496">Mitochondrion</keyword>
<dbReference type="Pfam" id="PF02824">
    <property type="entry name" value="TGS"/>
    <property type="match status" value="1"/>
</dbReference>
<feature type="binding site" evidence="14">
    <location>
        <position position="117"/>
    </location>
    <ligand>
        <name>a divalent metal cation</name>
        <dbReference type="ChEBI" id="CHEBI:60240"/>
    </ligand>
</feature>
<dbReference type="FunFam" id="3.30.420.10:FF:000016">
    <property type="entry name" value="Ribonuclease"/>
    <property type="match status" value="1"/>
</dbReference>
<evidence type="ECO:0000256" key="16">
    <source>
        <dbReference type="SAM" id="MobiDB-lite"/>
    </source>
</evidence>
<dbReference type="OrthoDB" id="5870821at2759"/>
<dbReference type="Gene3D" id="3.30.420.10">
    <property type="entry name" value="Ribonuclease H-like superfamily/Ribonuclease H"/>
    <property type="match status" value="1"/>
</dbReference>
<dbReference type="EMBL" id="LJIJ01000204">
    <property type="protein sequence ID" value="ODN00494.1"/>
    <property type="molecule type" value="Genomic_DNA"/>
</dbReference>
<evidence type="ECO:0000256" key="6">
    <source>
        <dbReference type="ARBA" id="ARBA00022723"/>
    </source>
</evidence>
<keyword evidence="6 14" id="KW-0479">Metal-binding</keyword>
<dbReference type="SUPFAM" id="SSF55186">
    <property type="entry name" value="ThrRS/AlaRS common domain"/>
    <property type="match status" value="1"/>
</dbReference>
<evidence type="ECO:0000256" key="5">
    <source>
        <dbReference type="ARBA" id="ARBA00022722"/>
    </source>
</evidence>
<dbReference type="Gene3D" id="3.10.20.30">
    <property type="match status" value="1"/>
</dbReference>
<evidence type="ECO:0000256" key="2">
    <source>
        <dbReference type="ARBA" id="ARBA00001946"/>
    </source>
</evidence>
<dbReference type="InterPro" id="IPR012675">
    <property type="entry name" value="Beta-grasp_dom_sf"/>
</dbReference>
<evidence type="ECO:0000256" key="10">
    <source>
        <dbReference type="ARBA" id="ARBA00023128"/>
    </source>
</evidence>
<keyword evidence="7 14" id="KW-0255">Endonuclease</keyword>
<evidence type="ECO:0000256" key="13">
    <source>
        <dbReference type="ARBA" id="ARBA00061231"/>
    </source>
</evidence>
<dbReference type="FunFam" id="1.10.10.460:FF:000001">
    <property type="entry name" value="Ribonuclease"/>
    <property type="match status" value="1"/>
</dbReference>
<evidence type="ECO:0000256" key="9">
    <source>
        <dbReference type="ARBA" id="ARBA00022980"/>
    </source>
</evidence>
<dbReference type="SUPFAM" id="SSF53098">
    <property type="entry name" value="Ribonuclease H-like"/>
    <property type="match status" value="1"/>
</dbReference>
<dbReference type="InterPro" id="IPR012676">
    <property type="entry name" value="TGS-like"/>
</dbReference>
<sequence>ENSSSEALITKLTMSSSDTEMEVKSEPIPETTISVKDEELDLDPPEDSIIKKETKVETSKGSGEIDLTGNDDVDDLTCGVGVYKDALKKFAANPDDDVTVYHVTEKCKKVSCYVGIDEAGRGPVLGPMVYSIFACVADEESINEKKKKGQSLSKIEDCPPVLLDKLAKLNDSKQLTEKVREEIFQKFSDMDHIAFGLKIISPSQIANKSYRRQKYSLNEISHNAAIELIQGFADRGIKIERVYVDTVGPMDKYQKKLEVTFPDLRFKVDKKADAKYKPVSAASVCAKVTRDVALKKWKFPESENLGSSSGWGSGYPGDPVTKRFLRKNIDPVFGFPNIVRNSWSTASELLEKCAVKIKWESDEQDEVVAPKISKYFGKKSAGDENVDENVSEMSRRKSQFFSYRDLYQTTFVLDEVSKFLLLYSFFMTSNKLIISFLRNLEYSENVEVVVHKSVSPKHRAAAESRLKSKSTIVWFLGRFMSLPLTNLKDSIMGRLSGLIGKCRYSGLIHIQKRYFQMHSIQGPTPEEIEGVRKDLFGKLSRENIRSILQHPIPSVNNPVVRAKRSKMFSEEKDNQYKELGRIEKIDVEYVGVPENVTLMMNKGISTPYDCAKHMSEMHLQRSVVAEVNGQLWDMHRPMGESCKLRLLHMKMKEEDPFNINKIFWRSCSFMLGAVAESTFHDHIYVELHSFPSANVRSGSFVYDVDLKIKDWKPNSDEMRVFSLEMRKLAQKNLPFERLEVNVDLALEMFEDNQYKKKQIPEIAANSATGKTVCLYRIGDFVDISRGPLMSTTGLLGRCTITALHPLRELTNVSDTLYRMQGVALPAGFLLNYFAYGLIEQRGRLLNSARIPGSLQPHKHISAKHSPNQKTPLIEDEQKQAVAV</sequence>
<dbReference type="InterPro" id="IPR024567">
    <property type="entry name" value="RNase_HII/HIII_dom"/>
</dbReference>
<dbReference type="PROSITE" id="PS51975">
    <property type="entry name" value="RNASE_H_2"/>
    <property type="match status" value="1"/>
</dbReference>
<dbReference type="GO" id="GO:0032299">
    <property type="term" value="C:ribonuclease H2 complex"/>
    <property type="evidence" value="ECO:0007669"/>
    <property type="project" value="UniProtKB-ARBA"/>
</dbReference>
<dbReference type="InterPro" id="IPR012337">
    <property type="entry name" value="RNaseH-like_sf"/>
</dbReference>
<dbReference type="EC" id="3.1.26.4" evidence="15"/>
<dbReference type="Pfam" id="PF01351">
    <property type="entry name" value="RNase_HII"/>
    <property type="match status" value="2"/>
</dbReference>
<comment type="similarity">
    <text evidence="13">Belongs to the mitochondrion-specific ribosomal protein mL39 family.</text>
</comment>
<dbReference type="InterPro" id="IPR004649">
    <property type="entry name" value="RNase_H2_suA"/>
</dbReference>
<dbReference type="InterPro" id="IPR036397">
    <property type="entry name" value="RNaseH_sf"/>
</dbReference>
<evidence type="ECO:0000259" key="17">
    <source>
        <dbReference type="PROSITE" id="PS51975"/>
    </source>
</evidence>
<evidence type="ECO:0000256" key="3">
    <source>
        <dbReference type="ARBA" id="ARBA00004173"/>
    </source>
</evidence>
<dbReference type="GO" id="GO:0046872">
    <property type="term" value="F:metal ion binding"/>
    <property type="evidence" value="ECO:0007669"/>
    <property type="project" value="UniProtKB-KW"/>
</dbReference>
<dbReference type="Proteomes" id="UP000094527">
    <property type="component" value="Unassembled WGS sequence"/>
</dbReference>
<evidence type="ECO:0000256" key="4">
    <source>
        <dbReference type="ARBA" id="ARBA00007058"/>
    </source>
</evidence>
<dbReference type="GO" id="GO:0005840">
    <property type="term" value="C:ribosome"/>
    <property type="evidence" value="ECO:0007669"/>
    <property type="project" value="UniProtKB-KW"/>
</dbReference>
<comment type="cofactor">
    <cofactor evidence="2">
        <name>Mg(2+)</name>
        <dbReference type="ChEBI" id="CHEBI:18420"/>
    </cofactor>
</comment>
<comment type="subcellular location">
    <subcellularLocation>
        <location evidence="3">Mitochondrion</location>
    </subcellularLocation>
</comment>
<dbReference type="SUPFAM" id="SSF81271">
    <property type="entry name" value="TGS-like"/>
    <property type="match status" value="1"/>
</dbReference>
<keyword evidence="8 14" id="KW-0378">Hydrolase</keyword>
<comment type="caution">
    <text evidence="18">The sequence shown here is derived from an EMBL/GenBank/DDBJ whole genome shotgun (WGS) entry which is preliminary data.</text>
</comment>
<feature type="binding site" evidence="14">
    <location>
        <position position="245"/>
    </location>
    <ligand>
        <name>a divalent metal cation</name>
        <dbReference type="ChEBI" id="CHEBI:60240"/>
    </ligand>
</feature>
<reference evidence="18 19" key="1">
    <citation type="journal article" date="2016" name="Genome Biol. Evol.">
        <title>Gene Family Evolution Reflects Adaptation to Soil Environmental Stressors in the Genome of the Collembolan Orchesella cincta.</title>
        <authorList>
            <person name="Faddeeva-Vakhrusheva A."/>
            <person name="Derks M.F."/>
            <person name="Anvar S.Y."/>
            <person name="Agamennone V."/>
            <person name="Suring W."/>
            <person name="Smit S."/>
            <person name="van Straalen N.M."/>
            <person name="Roelofs D."/>
        </authorList>
    </citation>
    <scope>NUCLEOTIDE SEQUENCE [LARGE SCALE GENOMIC DNA]</scope>
    <source>
        <tissue evidence="18">Mixed pool</tissue>
    </source>
</reference>
<comment type="cofactor">
    <cofactor evidence="14">
        <name>Mn(2+)</name>
        <dbReference type="ChEBI" id="CHEBI:29035"/>
    </cofactor>
    <cofactor evidence="14">
        <name>Mg(2+)</name>
        <dbReference type="ChEBI" id="CHEBI:18420"/>
    </cofactor>
    <text evidence="14">Manganese or magnesium. Binds 1 divalent metal ion per monomer in the absence of substrate. May bind a second metal ion after substrate binding.</text>
</comment>
<comment type="similarity">
    <text evidence="4">Belongs to the RNase HII family. Eukaryotic subfamily.</text>
</comment>
<evidence type="ECO:0000313" key="18">
    <source>
        <dbReference type="EMBL" id="ODN00494.1"/>
    </source>
</evidence>
<dbReference type="InterPro" id="IPR004095">
    <property type="entry name" value="TGS"/>
</dbReference>
<evidence type="ECO:0000256" key="12">
    <source>
        <dbReference type="ARBA" id="ARBA00024981"/>
    </source>
</evidence>